<reference evidence="5 6" key="1">
    <citation type="journal article" date="2013" name="Int. J. Syst. Evol. Microbiol.">
        <title>Ilumatobacter nonamiense sp. nov. and Ilumatobacter coccineum sp. nov., isolated from seashore sand.</title>
        <authorList>
            <person name="Matsumoto A."/>
            <person name="Kasai H."/>
            <person name="Matsuo Y."/>
            <person name="Shizuri Y."/>
            <person name="Ichikawa N."/>
            <person name="Fujita N."/>
            <person name="Omura S."/>
            <person name="Takahashi Y."/>
        </authorList>
    </citation>
    <scope>NUCLEOTIDE SEQUENCE [LARGE SCALE GENOMIC DNA]</scope>
    <source>
        <strain evidence="6">NBRC 103263 / KCTC 29153 / YM16-304</strain>
    </source>
</reference>
<dbReference type="KEGG" id="aym:YM304_36420"/>
<dbReference type="SUPFAM" id="SSF56801">
    <property type="entry name" value="Acetyl-CoA synthetase-like"/>
    <property type="match status" value="1"/>
</dbReference>
<dbReference type="InterPro" id="IPR042099">
    <property type="entry name" value="ANL_N_sf"/>
</dbReference>
<dbReference type="AlphaFoldDB" id="A0A6C7EJ06"/>
<dbReference type="InterPro" id="IPR000873">
    <property type="entry name" value="AMP-dep_synth/lig_dom"/>
</dbReference>
<dbReference type="Pfam" id="PF13193">
    <property type="entry name" value="AMP-binding_C"/>
    <property type="match status" value="1"/>
</dbReference>
<proteinExistence type="inferred from homology"/>
<evidence type="ECO:0000313" key="6">
    <source>
        <dbReference type="Proteomes" id="UP000011863"/>
    </source>
</evidence>
<name>A0A6C7EJ06_ILUCY</name>
<dbReference type="Gene3D" id="3.40.50.12780">
    <property type="entry name" value="N-terminal domain of ligase-like"/>
    <property type="match status" value="1"/>
</dbReference>
<dbReference type="Gene3D" id="3.30.300.30">
    <property type="match status" value="1"/>
</dbReference>
<keyword evidence="2 5" id="KW-0436">Ligase</keyword>
<protein>
    <submittedName>
        <fullName evidence="5">Putative fatty-acid--CoA ligase</fullName>
        <ecNumber evidence="5">6.2.1.-</ecNumber>
    </submittedName>
</protein>
<keyword evidence="6" id="KW-1185">Reference proteome</keyword>
<dbReference type="InterPro" id="IPR045851">
    <property type="entry name" value="AMP-bd_C_sf"/>
</dbReference>
<dbReference type="GO" id="GO:0006631">
    <property type="term" value="P:fatty acid metabolic process"/>
    <property type="evidence" value="ECO:0007669"/>
    <property type="project" value="TreeGrafter"/>
</dbReference>
<dbReference type="Pfam" id="PF00501">
    <property type="entry name" value="AMP-binding"/>
    <property type="match status" value="1"/>
</dbReference>
<dbReference type="Proteomes" id="UP000011863">
    <property type="component" value="Chromosome"/>
</dbReference>
<feature type="domain" description="AMP-binding enzyme C-terminal" evidence="4">
    <location>
        <begin position="433"/>
        <end position="511"/>
    </location>
</feature>
<dbReference type="PANTHER" id="PTHR43201">
    <property type="entry name" value="ACYL-COA SYNTHETASE"/>
    <property type="match status" value="1"/>
</dbReference>
<dbReference type="GO" id="GO:0031956">
    <property type="term" value="F:medium-chain fatty acid-CoA ligase activity"/>
    <property type="evidence" value="ECO:0007669"/>
    <property type="project" value="TreeGrafter"/>
</dbReference>
<sequence length="529" mass="57471">MALITASHLDRQHDAAVIDEWGTTTWGELDDRVNRLIHHLRNAGVQPDDRVALLAGNRREIEEVYLACSHSGFHCVPINWHFAADEVAYVLADSGATALIVASEFEALAGAALDIEPDTATTTRLVMRSLDGAVEPAAPDRTTHRLSSYDDALAASDPSEPDGQMLGGVMFYTSGTTGRPKGVRSTSFQINTPVEVLQLMAGSMDSLGIPQNGRTLLCGPQYHSAQWAYSYLPLIAGVSVVMQAKFIPEQTLAMIDEYQITNIHLVPTQFVRLLRVDDAAKERFDGSSLVVAVHGAAPCAPEVKRQMIEWWGPKIIEYYGATEGGIVSMISADEWLERPGSVGKPSEMVDVKIVNAAGDVAGPNEEGVIHVKSAIGQDFEYLNSPEKTAEAHTEPGYMTMGDIGYIDDAGYLFLSDRKIDMIISGGVNIYPAEIEAVLVTHPQVLDVAVFGVPNTEFGEEVKATVQLADGVDWSPELEAELVAISREHLAGYKQPKSFDVIDVMPRSAAGKLLKRELRAPFWEGSGRKI</sequence>
<feature type="domain" description="AMP-dependent synthetase/ligase" evidence="3">
    <location>
        <begin position="13"/>
        <end position="373"/>
    </location>
</feature>
<dbReference type="EC" id="6.2.1.-" evidence="5"/>
<dbReference type="PANTHER" id="PTHR43201:SF5">
    <property type="entry name" value="MEDIUM-CHAIN ACYL-COA LIGASE ACSF2, MITOCHONDRIAL"/>
    <property type="match status" value="1"/>
</dbReference>
<dbReference type="OrthoDB" id="9803968at2"/>
<dbReference type="EMBL" id="AP012057">
    <property type="protein sequence ID" value="BAN03956.1"/>
    <property type="molecule type" value="Genomic_DNA"/>
</dbReference>
<evidence type="ECO:0000313" key="5">
    <source>
        <dbReference type="EMBL" id="BAN03956.1"/>
    </source>
</evidence>
<gene>
    <name evidence="5" type="ORF">YM304_36420</name>
</gene>
<accession>A0A6C7EJ06</accession>
<organism evidence="5 6">
    <name type="scientific">Ilumatobacter coccineus (strain NBRC 103263 / KCTC 29153 / YM16-304)</name>
    <dbReference type="NCBI Taxonomy" id="1313172"/>
    <lineage>
        <taxon>Bacteria</taxon>
        <taxon>Bacillati</taxon>
        <taxon>Actinomycetota</taxon>
        <taxon>Acidimicrobiia</taxon>
        <taxon>Acidimicrobiales</taxon>
        <taxon>Ilumatobacteraceae</taxon>
        <taxon>Ilumatobacter</taxon>
    </lineage>
</organism>
<dbReference type="RefSeq" id="WP_015443203.1">
    <property type="nucleotide sequence ID" value="NC_020520.1"/>
</dbReference>
<evidence type="ECO:0000256" key="2">
    <source>
        <dbReference type="ARBA" id="ARBA00022598"/>
    </source>
</evidence>
<evidence type="ECO:0000256" key="1">
    <source>
        <dbReference type="ARBA" id="ARBA00006432"/>
    </source>
</evidence>
<evidence type="ECO:0000259" key="3">
    <source>
        <dbReference type="Pfam" id="PF00501"/>
    </source>
</evidence>
<comment type="similarity">
    <text evidence="1">Belongs to the ATP-dependent AMP-binding enzyme family.</text>
</comment>
<dbReference type="InterPro" id="IPR025110">
    <property type="entry name" value="AMP-bd_C"/>
</dbReference>
<evidence type="ECO:0000259" key="4">
    <source>
        <dbReference type="Pfam" id="PF13193"/>
    </source>
</evidence>